<sequence length="862" mass="91734">MTQDRAQLLITAVDQTRSAFDSIRGNLAKLGDESNRVKGLLAGLGVSLSVAGFAAMIKGAIDAADHLNKLSQKIGISVEALSTLRFAAQLSDVSLESLQKGIKSLSQNITEANTGIGDGAQLFQALGISVKNADGSMKSTEDVLLQVANVFANLEDGAVKTALAVKIFGKSGMDMIPFLNQGAAGINQLTAEAERLGLKLTTETARSAEAFNDNLTALKASSSALGITLARDFLPELINITNAMREAANDSGKLKAMWVGLGGVGNLLFNGTEIKQARDEVARIQELVDSTRKKVDTGKAPVPFMPFDVKFNEGAMATLRKNLAQWEQELAASKQRLDALTSPKRPDEKSPTGKPTEDMQRIACVVSGGQWVNGKCEKKSAEGAEKDATGAKLAVVKAQAESEFKVLKEGLDLQKATLDRSLDDRLVSVRDYYARKTQIEQQAIDQELTAKQQELSAQSAVAVGGKDEAQRLRAKAEVKKLEGEITVLNMKRGEVEIANAHAAAKAEKELADELARVRDRMAEIRGGAGGDVTRTRLEREYQPLIEKLQRMGDTTGAADVGRLINVEADMAELAKLERQYQNVTDRMSIRERELQVQKDAGMITEAQMRREVLTVHQQTATEVEGMIPKMQALAAATGSEEAINRVARLKVEVAGLKTVADDVATRINGDVENAFATMFEQIGSGAKSASDAFGDFARSVLSAINRIAAQKIAEELFGGMTKGGTGGLGGLVSGLFKWAGFAGGGYVTGPGTTTSDSIPARLSTGEYVLRADAVRRVGVDFLHALNGGLSAPRWSGQRLAFADGGLVPAVSPAPNAAPSQSVRIVNVIDPGMAGDYLNSAAGEKTILNVLSRNGSAVRELLR</sequence>
<dbReference type="KEGG" id="slac:SKTS_30480"/>
<evidence type="ECO:0008006" key="5">
    <source>
        <dbReference type="Google" id="ProtNLM"/>
    </source>
</evidence>
<keyword evidence="1" id="KW-0175">Coiled coil</keyword>
<evidence type="ECO:0000313" key="3">
    <source>
        <dbReference type="EMBL" id="BCB28162.1"/>
    </source>
</evidence>
<feature type="coiled-coil region" evidence="1">
    <location>
        <begin position="566"/>
        <end position="593"/>
    </location>
</feature>
<evidence type="ECO:0000256" key="2">
    <source>
        <dbReference type="SAM" id="MobiDB-lite"/>
    </source>
</evidence>
<organism evidence="3 4">
    <name type="scientific">Sulfurimicrobium lacus</name>
    <dbReference type="NCBI Taxonomy" id="2715678"/>
    <lineage>
        <taxon>Bacteria</taxon>
        <taxon>Pseudomonadati</taxon>
        <taxon>Pseudomonadota</taxon>
        <taxon>Betaproteobacteria</taxon>
        <taxon>Nitrosomonadales</taxon>
        <taxon>Sulfuricellaceae</taxon>
        <taxon>Sulfurimicrobium</taxon>
    </lineage>
</organism>
<dbReference type="EMBL" id="AP022853">
    <property type="protein sequence ID" value="BCB28162.1"/>
    <property type="molecule type" value="Genomic_DNA"/>
</dbReference>
<reference evidence="4" key="1">
    <citation type="submission" date="2020-03" db="EMBL/GenBank/DDBJ databases">
        <title>Complete genome sequence of sulfur-oxidizing bacterium skT11.</title>
        <authorList>
            <person name="Kanda M."/>
            <person name="Kojima H."/>
            <person name="Fukui M."/>
        </authorList>
    </citation>
    <scope>NUCLEOTIDE SEQUENCE [LARGE SCALE GENOMIC DNA]</scope>
    <source>
        <strain evidence="4">skT11</strain>
    </source>
</reference>
<dbReference type="AlphaFoldDB" id="A0A6F8VGT9"/>
<evidence type="ECO:0000256" key="1">
    <source>
        <dbReference type="SAM" id="Coils"/>
    </source>
</evidence>
<feature type="compositionally biased region" description="Basic and acidic residues" evidence="2">
    <location>
        <begin position="344"/>
        <end position="358"/>
    </location>
</feature>
<feature type="region of interest" description="Disordered" evidence="2">
    <location>
        <begin position="335"/>
        <end position="358"/>
    </location>
</feature>
<accession>A0A6F8VGT9</accession>
<keyword evidence="4" id="KW-1185">Reference proteome</keyword>
<proteinExistence type="predicted"/>
<dbReference type="Proteomes" id="UP000502260">
    <property type="component" value="Chromosome"/>
</dbReference>
<gene>
    <name evidence="3" type="ORF">SKTS_30480</name>
</gene>
<evidence type="ECO:0000313" key="4">
    <source>
        <dbReference type="Proteomes" id="UP000502260"/>
    </source>
</evidence>
<dbReference type="RefSeq" id="WP_173067075.1">
    <property type="nucleotide sequence ID" value="NZ_AP022853.1"/>
</dbReference>
<protein>
    <recommendedName>
        <fullName evidence="5">Phage tail tape measure protein domain-containing protein</fullName>
    </recommendedName>
</protein>
<name>A0A6F8VGT9_9PROT</name>